<comment type="caution">
    <text evidence="1">The sequence shown here is derived from an EMBL/GenBank/DDBJ whole genome shotgun (WGS) entry which is preliminary data.</text>
</comment>
<gene>
    <name evidence="1" type="ORF">PUN28_004155</name>
</gene>
<dbReference type="EMBL" id="JADYXP020000003">
    <property type="protein sequence ID" value="KAL0129254.1"/>
    <property type="molecule type" value="Genomic_DNA"/>
</dbReference>
<protein>
    <submittedName>
        <fullName evidence="1">Uncharacterized protein</fullName>
    </submittedName>
</protein>
<accession>A0AAW2GPS8</accession>
<name>A0AAW2GPS8_9HYME</name>
<organism evidence="1 2">
    <name type="scientific">Cardiocondyla obscurior</name>
    <dbReference type="NCBI Taxonomy" id="286306"/>
    <lineage>
        <taxon>Eukaryota</taxon>
        <taxon>Metazoa</taxon>
        <taxon>Ecdysozoa</taxon>
        <taxon>Arthropoda</taxon>
        <taxon>Hexapoda</taxon>
        <taxon>Insecta</taxon>
        <taxon>Pterygota</taxon>
        <taxon>Neoptera</taxon>
        <taxon>Endopterygota</taxon>
        <taxon>Hymenoptera</taxon>
        <taxon>Apocrita</taxon>
        <taxon>Aculeata</taxon>
        <taxon>Formicoidea</taxon>
        <taxon>Formicidae</taxon>
        <taxon>Myrmicinae</taxon>
        <taxon>Cardiocondyla</taxon>
    </lineage>
</organism>
<reference evidence="1 2" key="1">
    <citation type="submission" date="2023-03" db="EMBL/GenBank/DDBJ databases">
        <title>High recombination rates correlate with genetic variation in Cardiocondyla obscurior ants.</title>
        <authorList>
            <person name="Errbii M."/>
        </authorList>
    </citation>
    <scope>NUCLEOTIDE SEQUENCE [LARGE SCALE GENOMIC DNA]</scope>
    <source>
        <strain evidence="1">Alpha-2009</strain>
        <tissue evidence="1">Whole body</tissue>
    </source>
</reference>
<sequence length="94" mass="10707">MFLQGDFVSVTMASISSPEMLFLVTCRSVSNPARVYHVNRLILTAISRKISSSPFQLCRCESLMVFCRRSCIHSDVNLITLLSWIVLCYDKKID</sequence>
<keyword evidence="2" id="KW-1185">Reference proteome</keyword>
<proteinExistence type="predicted"/>
<evidence type="ECO:0000313" key="1">
    <source>
        <dbReference type="EMBL" id="KAL0129254.1"/>
    </source>
</evidence>
<dbReference type="AlphaFoldDB" id="A0AAW2GPS8"/>
<evidence type="ECO:0000313" key="2">
    <source>
        <dbReference type="Proteomes" id="UP001430953"/>
    </source>
</evidence>
<dbReference type="Proteomes" id="UP001430953">
    <property type="component" value="Unassembled WGS sequence"/>
</dbReference>